<dbReference type="PANTHER" id="PTHR11119">
    <property type="entry name" value="XANTHINE-URACIL / VITAMIN C PERMEASE FAMILY MEMBER"/>
    <property type="match status" value="1"/>
</dbReference>
<sequence length="575" mass="62849">MAGNGGNGGGNGDGSNGDRGNGGGNGDRGCKFGPSCNCGCCCVHGPVLEEITPHPVKEQLPGVRYCINSPPPLLETVALGFQHYIITLGTTVLIPCMFVNQMGGSNVEKAKVIQSLLFVSGVNTLFQSLFGTRLPSVIIGSYSYIIPMMSILHAKRYHRLLEPYGEECSHHRFERTMRSMQGALLVTSCFQMLVGFLGVWRNVVRFVTPLSMVPLITFTGLGLYYLGFPMLIKCAEAGVPELILVVFISQYLPRYVQTKRYLCDRFAIMFSVSFVGVLSLILTESGAYNQVSLNRQASCRTDQAGLITGASWIYIPYPFQWGRPTFNPGETFAMMAAAIVASFESTGTFLATARYGSATPVPTSILSRGVGWLGIGTLLSGMFGTIAGPTASVQNVGFLAMTRVGSRRVVQVSAGFMIFFSVLGKFGAFFASIPLPILAALYCILFGYVSSAGLGLLQYCNLNIFRTKFILGCSFFLGLSIPQYFREHQLTSGASPVHTHSRWFNDVITVIFTSHATVAVLVAVILDRTLTREAGESRKDSGSHWWDKFSLYTRDVRSDDFYKLPFNLNKFFPPL</sequence>
<dbReference type="Proteomes" id="UP000241394">
    <property type="component" value="Chromosome LG21"/>
</dbReference>
<evidence type="ECO:0000256" key="5">
    <source>
        <dbReference type="ARBA" id="ARBA00023136"/>
    </source>
</evidence>
<feature type="transmembrane region" description="Helical" evidence="7">
    <location>
        <begin position="112"/>
        <end position="130"/>
    </location>
</feature>
<dbReference type="InterPro" id="IPR006043">
    <property type="entry name" value="NCS2"/>
</dbReference>
<keyword evidence="3 7" id="KW-0812">Transmembrane</keyword>
<feature type="transmembrane region" description="Helical" evidence="7">
    <location>
        <begin position="81"/>
        <end position="100"/>
    </location>
</feature>
<feature type="transmembrane region" description="Helical" evidence="7">
    <location>
        <begin position="136"/>
        <end position="154"/>
    </location>
</feature>
<feature type="transmembrane region" description="Helical" evidence="7">
    <location>
        <begin position="469"/>
        <end position="485"/>
    </location>
</feature>
<feature type="transmembrane region" description="Helical" evidence="7">
    <location>
        <begin position="370"/>
        <end position="388"/>
    </location>
</feature>
<dbReference type="Gramene" id="PSR99918">
    <property type="protein sequence ID" value="PSR99918"/>
    <property type="gene ID" value="CEY00_Acc23818"/>
</dbReference>
<feature type="transmembrane region" description="Helical" evidence="7">
    <location>
        <begin position="182"/>
        <end position="200"/>
    </location>
</feature>
<feature type="transmembrane region" description="Helical" evidence="7">
    <location>
        <begin position="206"/>
        <end position="226"/>
    </location>
</feature>
<feature type="region of interest" description="Disordered" evidence="6">
    <location>
        <begin position="1"/>
        <end position="20"/>
    </location>
</feature>
<keyword evidence="5 7" id="KW-0472">Membrane</keyword>
<evidence type="ECO:0000313" key="9">
    <source>
        <dbReference type="Proteomes" id="UP000241394"/>
    </source>
</evidence>
<dbReference type="GO" id="GO:0016020">
    <property type="term" value="C:membrane"/>
    <property type="evidence" value="ECO:0007669"/>
    <property type="project" value="UniProtKB-SubCell"/>
</dbReference>
<evidence type="ECO:0000256" key="1">
    <source>
        <dbReference type="ARBA" id="ARBA00004141"/>
    </source>
</evidence>
<evidence type="ECO:0000256" key="2">
    <source>
        <dbReference type="ARBA" id="ARBA00008821"/>
    </source>
</evidence>
<dbReference type="EMBL" id="NKQK01000021">
    <property type="protein sequence ID" value="PSR99918.1"/>
    <property type="molecule type" value="Genomic_DNA"/>
</dbReference>
<protein>
    <submittedName>
        <fullName evidence="8">Nucleobase-ascorbate transporter 10</fullName>
    </submittedName>
</protein>
<dbReference type="OrthoDB" id="1641903at2759"/>
<dbReference type="InParanoid" id="A0A2R6Q0H5"/>
<accession>A0A2R6Q0H5</accession>
<keyword evidence="4 7" id="KW-1133">Transmembrane helix</keyword>
<comment type="subcellular location">
    <subcellularLocation>
        <location evidence="1">Membrane</location>
        <topology evidence="1">Multi-pass membrane protein</topology>
    </subcellularLocation>
</comment>
<dbReference type="STRING" id="1590841.A0A2R6Q0H5"/>
<reference evidence="8 9" key="1">
    <citation type="submission" date="2017-07" db="EMBL/GenBank/DDBJ databases">
        <title>An improved, manually edited Actinidia chinensis var. chinensis (kiwifruit) genome highlights the challenges associated with draft genomes and gene prediction in plants.</title>
        <authorList>
            <person name="Pilkington S."/>
            <person name="Crowhurst R."/>
            <person name="Hilario E."/>
            <person name="Nardozza S."/>
            <person name="Fraser L."/>
            <person name="Peng Y."/>
            <person name="Gunaseelan K."/>
            <person name="Simpson R."/>
            <person name="Tahir J."/>
            <person name="Deroles S."/>
            <person name="Templeton K."/>
            <person name="Luo Z."/>
            <person name="Davy M."/>
            <person name="Cheng C."/>
            <person name="Mcneilage M."/>
            <person name="Scaglione D."/>
            <person name="Liu Y."/>
            <person name="Zhang Q."/>
            <person name="Datson P."/>
            <person name="De Silva N."/>
            <person name="Gardiner S."/>
            <person name="Bassett H."/>
            <person name="Chagne D."/>
            <person name="Mccallum J."/>
            <person name="Dzierzon H."/>
            <person name="Deng C."/>
            <person name="Wang Y.-Y."/>
            <person name="Barron N."/>
            <person name="Manako K."/>
            <person name="Bowen J."/>
            <person name="Foster T."/>
            <person name="Erridge Z."/>
            <person name="Tiffin H."/>
            <person name="Waite C."/>
            <person name="Davies K."/>
            <person name="Grierson E."/>
            <person name="Laing W."/>
            <person name="Kirk R."/>
            <person name="Chen X."/>
            <person name="Wood M."/>
            <person name="Montefiori M."/>
            <person name="Brummell D."/>
            <person name="Schwinn K."/>
            <person name="Catanach A."/>
            <person name="Fullerton C."/>
            <person name="Li D."/>
            <person name="Meiyalaghan S."/>
            <person name="Nieuwenhuizen N."/>
            <person name="Read N."/>
            <person name="Prakash R."/>
            <person name="Hunter D."/>
            <person name="Zhang H."/>
            <person name="Mckenzie M."/>
            <person name="Knabel M."/>
            <person name="Harris A."/>
            <person name="Allan A."/>
            <person name="Chen A."/>
            <person name="Janssen B."/>
            <person name="Plunkett B."/>
            <person name="Dwamena C."/>
            <person name="Voogd C."/>
            <person name="Leif D."/>
            <person name="Lafferty D."/>
            <person name="Souleyre E."/>
            <person name="Varkonyi-Gasic E."/>
            <person name="Gambi F."/>
            <person name="Hanley J."/>
            <person name="Yao J.-L."/>
            <person name="Cheung J."/>
            <person name="David K."/>
            <person name="Warren B."/>
            <person name="Marsh K."/>
            <person name="Snowden K."/>
            <person name="Lin-Wang K."/>
            <person name="Brian L."/>
            <person name="Martinez-Sanchez M."/>
            <person name="Wang M."/>
            <person name="Ileperuma N."/>
            <person name="Macnee N."/>
            <person name="Campin R."/>
            <person name="Mcatee P."/>
            <person name="Drummond R."/>
            <person name="Espley R."/>
            <person name="Ireland H."/>
            <person name="Wu R."/>
            <person name="Atkinson R."/>
            <person name="Karunairetnam S."/>
            <person name="Bulley S."/>
            <person name="Chunkath S."/>
            <person name="Hanley Z."/>
            <person name="Storey R."/>
            <person name="Thrimawithana A."/>
            <person name="Thomson S."/>
            <person name="David C."/>
            <person name="Testolin R."/>
        </authorList>
    </citation>
    <scope>NUCLEOTIDE SEQUENCE [LARGE SCALE GENOMIC DNA]</scope>
    <source>
        <strain evidence="9">cv. Red5</strain>
        <tissue evidence="8">Young leaf</tissue>
    </source>
</reference>
<dbReference type="AlphaFoldDB" id="A0A2R6Q0H5"/>
<evidence type="ECO:0000256" key="3">
    <source>
        <dbReference type="ARBA" id="ARBA00022692"/>
    </source>
</evidence>
<dbReference type="OMA" id="WEKFSLY"/>
<evidence type="ECO:0000256" key="6">
    <source>
        <dbReference type="SAM" id="MobiDB-lite"/>
    </source>
</evidence>
<feature type="transmembrane region" description="Helical" evidence="7">
    <location>
        <begin position="507"/>
        <end position="526"/>
    </location>
</feature>
<comment type="caution">
    <text evidence="8">The sequence shown here is derived from an EMBL/GenBank/DDBJ whole genome shotgun (WGS) entry which is preliminary data.</text>
</comment>
<gene>
    <name evidence="8" type="ORF">CEY00_Acc23818</name>
</gene>
<dbReference type="GO" id="GO:0022857">
    <property type="term" value="F:transmembrane transporter activity"/>
    <property type="evidence" value="ECO:0007669"/>
    <property type="project" value="InterPro"/>
</dbReference>
<proteinExistence type="inferred from homology"/>
<name>A0A2R6Q0H5_ACTCC</name>
<dbReference type="FunCoup" id="A0A2R6Q0H5">
    <property type="interactions" value="500"/>
</dbReference>
<feature type="transmembrane region" description="Helical" evidence="7">
    <location>
        <begin position="437"/>
        <end position="457"/>
    </location>
</feature>
<comment type="similarity">
    <text evidence="2">Belongs to the nucleobase:cation symporter-2 (NCS2) (TC 2.A.40) family.</text>
</comment>
<feature type="transmembrane region" description="Helical" evidence="7">
    <location>
        <begin position="266"/>
        <end position="283"/>
    </location>
</feature>
<keyword evidence="9" id="KW-1185">Reference proteome</keyword>
<evidence type="ECO:0000313" key="8">
    <source>
        <dbReference type="EMBL" id="PSR99918.1"/>
    </source>
</evidence>
<feature type="transmembrane region" description="Helical" evidence="7">
    <location>
        <begin position="331"/>
        <end position="350"/>
    </location>
</feature>
<reference evidence="9" key="2">
    <citation type="journal article" date="2018" name="BMC Genomics">
        <title>A manually annotated Actinidia chinensis var. chinensis (kiwifruit) genome highlights the challenges associated with draft genomes and gene prediction in plants.</title>
        <authorList>
            <person name="Pilkington S.M."/>
            <person name="Crowhurst R."/>
            <person name="Hilario E."/>
            <person name="Nardozza S."/>
            <person name="Fraser L."/>
            <person name="Peng Y."/>
            <person name="Gunaseelan K."/>
            <person name="Simpson R."/>
            <person name="Tahir J."/>
            <person name="Deroles S.C."/>
            <person name="Templeton K."/>
            <person name="Luo Z."/>
            <person name="Davy M."/>
            <person name="Cheng C."/>
            <person name="McNeilage M."/>
            <person name="Scaglione D."/>
            <person name="Liu Y."/>
            <person name="Zhang Q."/>
            <person name="Datson P."/>
            <person name="De Silva N."/>
            <person name="Gardiner S.E."/>
            <person name="Bassett H."/>
            <person name="Chagne D."/>
            <person name="McCallum J."/>
            <person name="Dzierzon H."/>
            <person name="Deng C."/>
            <person name="Wang Y.Y."/>
            <person name="Barron L."/>
            <person name="Manako K."/>
            <person name="Bowen J."/>
            <person name="Foster T.M."/>
            <person name="Erridge Z.A."/>
            <person name="Tiffin H."/>
            <person name="Waite C.N."/>
            <person name="Davies K.M."/>
            <person name="Grierson E.P."/>
            <person name="Laing W.A."/>
            <person name="Kirk R."/>
            <person name="Chen X."/>
            <person name="Wood M."/>
            <person name="Montefiori M."/>
            <person name="Brummell D.A."/>
            <person name="Schwinn K.E."/>
            <person name="Catanach A."/>
            <person name="Fullerton C."/>
            <person name="Li D."/>
            <person name="Meiyalaghan S."/>
            <person name="Nieuwenhuizen N."/>
            <person name="Read N."/>
            <person name="Prakash R."/>
            <person name="Hunter D."/>
            <person name="Zhang H."/>
            <person name="McKenzie M."/>
            <person name="Knabel M."/>
            <person name="Harris A."/>
            <person name="Allan A.C."/>
            <person name="Gleave A."/>
            <person name="Chen A."/>
            <person name="Janssen B.J."/>
            <person name="Plunkett B."/>
            <person name="Ampomah-Dwamena C."/>
            <person name="Voogd C."/>
            <person name="Leif D."/>
            <person name="Lafferty D."/>
            <person name="Souleyre E.J.F."/>
            <person name="Varkonyi-Gasic E."/>
            <person name="Gambi F."/>
            <person name="Hanley J."/>
            <person name="Yao J.L."/>
            <person name="Cheung J."/>
            <person name="David K.M."/>
            <person name="Warren B."/>
            <person name="Marsh K."/>
            <person name="Snowden K.C."/>
            <person name="Lin-Wang K."/>
            <person name="Brian L."/>
            <person name="Martinez-Sanchez M."/>
            <person name="Wang M."/>
            <person name="Ileperuma N."/>
            <person name="Macnee N."/>
            <person name="Campin R."/>
            <person name="McAtee P."/>
            <person name="Drummond R.S.M."/>
            <person name="Espley R.V."/>
            <person name="Ireland H.S."/>
            <person name="Wu R."/>
            <person name="Atkinson R.G."/>
            <person name="Karunairetnam S."/>
            <person name="Bulley S."/>
            <person name="Chunkath S."/>
            <person name="Hanley Z."/>
            <person name="Storey R."/>
            <person name="Thrimawithana A.H."/>
            <person name="Thomson S."/>
            <person name="David C."/>
            <person name="Testolin R."/>
            <person name="Huang H."/>
            <person name="Hellens R.P."/>
            <person name="Schaffer R.J."/>
        </authorList>
    </citation>
    <scope>NUCLEOTIDE SEQUENCE [LARGE SCALE GENOMIC DNA]</scope>
    <source>
        <strain evidence="9">cv. Red5</strain>
    </source>
</reference>
<evidence type="ECO:0000256" key="4">
    <source>
        <dbReference type="ARBA" id="ARBA00022989"/>
    </source>
</evidence>
<dbReference type="NCBIfam" id="NF037981">
    <property type="entry name" value="NCS2_1"/>
    <property type="match status" value="1"/>
</dbReference>
<organism evidence="8 9">
    <name type="scientific">Actinidia chinensis var. chinensis</name>
    <name type="common">Chinese soft-hair kiwi</name>
    <dbReference type="NCBI Taxonomy" id="1590841"/>
    <lineage>
        <taxon>Eukaryota</taxon>
        <taxon>Viridiplantae</taxon>
        <taxon>Streptophyta</taxon>
        <taxon>Embryophyta</taxon>
        <taxon>Tracheophyta</taxon>
        <taxon>Spermatophyta</taxon>
        <taxon>Magnoliopsida</taxon>
        <taxon>eudicotyledons</taxon>
        <taxon>Gunneridae</taxon>
        <taxon>Pentapetalae</taxon>
        <taxon>asterids</taxon>
        <taxon>Ericales</taxon>
        <taxon>Actinidiaceae</taxon>
        <taxon>Actinidia</taxon>
    </lineage>
</organism>
<evidence type="ECO:0000256" key="7">
    <source>
        <dbReference type="SAM" id="Phobius"/>
    </source>
</evidence>
<dbReference type="Pfam" id="PF00860">
    <property type="entry name" value="Xan_ur_permease"/>
    <property type="match status" value="1"/>
</dbReference>